<accession>A0AAD9B043</accession>
<feature type="compositionally biased region" description="Polar residues" evidence="1">
    <location>
        <begin position="46"/>
        <end position="72"/>
    </location>
</feature>
<feature type="region of interest" description="Disordered" evidence="1">
    <location>
        <begin position="118"/>
        <end position="149"/>
    </location>
</feature>
<evidence type="ECO:0000313" key="2">
    <source>
        <dbReference type="EMBL" id="KAK1874870.1"/>
    </source>
</evidence>
<name>A0AAD9B043_DISEL</name>
<reference evidence="2" key="1">
    <citation type="submission" date="2023-04" db="EMBL/GenBank/DDBJ databases">
        <title>Chromosome-level genome of Chaenocephalus aceratus.</title>
        <authorList>
            <person name="Park H."/>
        </authorList>
    </citation>
    <scope>NUCLEOTIDE SEQUENCE</scope>
    <source>
        <strain evidence="2">DE</strain>
        <tissue evidence="2">Muscle</tissue>
    </source>
</reference>
<dbReference type="AlphaFoldDB" id="A0AAD9B043"/>
<protein>
    <submittedName>
        <fullName evidence="2">Methionine--tRNA ligase</fullName>
    </submittedName>
</protein>
<evidence type="ECO:0000313" key="3">
    <source>
        <dbReference type="Proteomes" id="UP001228049"/>
    </source>
</evidence>
<dbReference type="Proteomes" id="UP001228049">
    <property type="component" value="Unassembled WGS sequence"/>
</dbReference>
<feature type="region of interest" description="Disordered" evidence="1">
    <location>
        <begin position="1"/>
        <end position="88"/>
    </location>
</feature>
<keyword evidence="3" id="KW-1185">Reference proteome</keyword>
<evidence type="ECO:0000256" key="1">
    <source>
        <dbReference type="SAM" id="MobiDB-lite"/>
    </source>
</evidence>
<feature type="compositionally biased region" description="Polar residues" evidence="1">
    <location>
        <begin position="1"/>
        <end position="11"/>
    </location>
</feature>
<sequence length="171" mass="19413">MDLLSEQQLGSPSHIIIHTGSNDLRSQQESVRVTQRSDRESLHHLPQQQSGHVNPATKTSTPTHPQDQQQHVQRLYPEAQRPPGPSPTLDINCLYDHVHLYKNTVPIFARTLKDVALNRDQSTPRRRSSRPKTPLDQKGTPLDHHPDNTHGDKIILIFFHTMPPKIPPGQL</sequence>
<feature type="compositionally biased region" description="Polar residues" evidence="1">
    <location>
        <begin position="19"/>
        <end position="34"/>
    </location>
</feature>
<dbReference type="EMBL" id="JASDAP010000488">
    <property type="protein sequence ID" value="KAK1874870.1"/>
    <property type="molecule type" value="Genomic_DNA"/>
</dbReference>
<proteinExistence type="predicted"/>
<dbReference type="GO" id="GO:0016874">
    <property type="term" value="F:ligase activity"/>
    <property type="evidence" value="ECO:0007669"/>
    <property type="project" value="UniProtKB-KW"/>
</dbReference>
<organism evidence="2 3">
    <name type="scientific">Dissostichus eleginoides</name>
    <name type="common">Patagonian toothfish</name>
    <name type="synonym">Dissostichus amissus</name>
    <dbReference type="NCBI Taxonomy" id="100907"/>
    <lineage>
        <taxon>Eukaryota</taxon>
        <taxon>Metazoa</taxon>
        <taxon>Chordata</taxon>
        <taxon>Craniata</taxon>
        <taxon>Vertebrata</taxon>
        <taxon>Euteleostomi</taxon>
        <taxon>Actinopterygii</taxon>
        <taxon>Neopterygii</taxon>
        <taxon>Teleostei</taxon>
        <taxon>Neoteleostei</taxon>
        <taxon>Acanthomorphata</taxon>
        <taxon>Eupercaria</taxon>
        <taxon>Perciformes</taxon>
        <taxon>Notothenioidei</taxon>
        <taxon>Nototheniidae</taxon>
        <taxon>Dissostichus</taxon>
    </lineage>
</organism>
<keyword evidence="2" id="KW-0436">Ligase</keyword>
<comment type="caution">
    <text evidence="2">The sequence shown here is derived from an EMBL/GenBank/DDBJ whole genome shotgun (WGS) entry which is preliminary data.</text>
</comment>
<gene>
    <name evidence="2" type="ORF">KUDE01_006617</name>
</gene>